<keyword evidence="5" id="KW-0597">Phosphoprotein</keyword>
<dbReference type="GO" id="GO:0005524">
    <property type="term" value="F:ATP binding"/>
    <property type="evidence" value="ECO:0007669"/>
    <property type="project" value="UniProtKB-KW"/>
</dbReference>
<dbReference type="PANTHER" id="PTHR44936:SF10">
    <property type="entry name" value="SENSOR PROTEIN RSTB"/>
    <property type="match status" value="1"/>
</dbReference>
<dbReference type="SMART" id="SM00304">
    <property type="entry name" value="HAMP"/>
    <property type="match status" value="1"/>
</dbReference>
<keyword evidence="10" id="KW-1133">Transmembrane helix</keyword>
<proteinExistence type="predicted"/>
<dbReference type="CDD" id="cd06225">
    <property type="entry name" value="HAMP"/>
    <property type="match status" value="1"/>
</dbReference>
<dbReference type="PANTHER" id="PTHR44936">
    <property type="entry name" value="SENSOR PROTEIN CREC"/>
    <property type="match status" value="1"/>
</dbReference>
<feature type="domain" description="HAMP" evidence="12">
    <location>
        <begin position="192"/>
        <end position="244"/>
    </location>
</feature>
<keyword evidence="10" id="KW-0472">Membrane</keyword>
<dbReference type="SMART" id="SM00387">
    <property type="entry name" value="HATPase_c"/>
    <property type="match status" value="1"/>
</dbReference>
<dbReference type="Gene3D" id="3.30.565.10">
    <property type="entry name" value="Histidine kinase-like ATPase, C-terminal domain"/>
    <property type="match status" value="1"/>
</dbReference>
<evidence type="ECO:0000256" key="10">
    <source>
        <dbReference type="SAM" id="Phobius"/>
    </source>
</evidence>
<dbReference type="PROSITE" id="PS50109">
    <property type="entry name" value="HIS_KIN"/>
    <property type="match status" value="1"/>
</dbReference>
<dbReference type="InterPro" id="IPR003660">
    <property type="entry name" value="HAMP_dom"/>
</dbReference>
<dbReference type="Gene3D" id="1.10.287.130">
    <property type="match status" value="1"/>
</dbReference>
<evidence type="ECO:0000313" key="13">
    <source>
        <dbReference type="EMBL" id="ARU55288.1"/>
    </source>
</evidence>
<keyword evidence="4" id="KW-1003">Cell membrane</keyword>
<evidence type="ECO:0000259" key="11">
    <source>
        <dbReference type="PROSITE" id="PS50109"/>
    </source>
</evidence>
<dbReference type="Gene3D" id="1.10.8.500">
    <property type="entry name" value="HAMP domain in histidine kinase"/>
    <property type="match status" value="1"/>
</dbReference>
<sequence>MQQDTGVSYFNSVLSNGSRLQVVPIQELSLDDVGVERLGWGQTLVRDSAAGTHVFKKLSDKYVLVGFFPDLYEDLAQATINIISYQLSHGSERNLQETIEKLAGWFAVEVSVVSQVSDFPSTSVMEAVADSGGGVFRESDSEPLIWFKRLESGEILRVQLGEPFHPFAWPIMLMLFITVSGLLSVAVYFLLDSLTDKLRSLETVASRIARGELDARVKVSKLDALARLGGAFNSMAEHIQRLVLVQREMIHAVSHELRTPVARIRFGVQMIEDCPNQDAVNKQLLGIDNDIQELDELIDEILTYARLEQGGPILSIQDINIVDIVNQVVAEQSSTKPDLKIIAEFQGDTDRWSMTQVEPRYVHRAIQNLVGNATRYCAATVRVVCSLDEATCRVDVEDDGPGIPEEDWEKVFTPFARLDDSRTRSSGGYGLGLSIVRRILYWHGGQAFLGRSDMGGAKFTLVWPRRQ</sequence>
<comment type="subcellular location">
    <subcellularLocation>
        <location evidence="2">Cell membrane</location>
        <topology evidence="2">Multi-pass membrane protein</topology>
    </subcellularLocation>
</comment>
<evidence type="ECO:0000256" key="8">
    <source>
        <dbReference type="ARBA" id="ARBA00022777"/>
    </source>
</evidence>
<name>A0A1Y0I458_9GAMM</name>
<dbReference type="PRINTS" id="PR00344">
    <property type="entry name" value="BCTRLSENSOR"/>
</dbReference>
<dbReference type="GO" id="GO:0000155">
    <property type="term" value="F:phosphorelay sensor kinase activity"/>
    <property type="evidence" value="ECO:0007669"/>
    <property type="project" value="InterPro"/>
</dbReference>
<keyword evidence="7" id="KW-0547">Nucleotide-binding</keyword>
<gene>
    <name evidence="13" type="ORF">OLMES_1206</name>
</gene>
<dbReference type="Pfam" id="PF00672">
    <property type="entry name" value="HAMP"/>
    <property type="match status" value="1"/>
</dbReference>
<dbReference type="EMBL" id="CP021425">
    <property type="protein sequence ID" value="ARU55288.1"/>
    <property type="molecule type" value="Genomic_DNA"/>
</dbReference>
<dbReference type="InterPro" id="IPR004358">
    <property type="entry name" value="Sig_transdc_His_kin-like_C"/>
</dbReference>
<keyword evidence="14" id="KW-1185">Reference proteome</keyword>
<dbReference type="Pfam" id="PF00512">
    <property type="entry name" value="HisKA"/>
    <property type="match status" value="1"/>
</dbReference>
<dbReference type="SUPFAM" id="SSF47384">
    <property type="entry name" value="Homodimeric domain of signal transducing histidine kinase"/>
    <property type="match status" value="1"/>
</dbReference>
<evidence type="ECO:0000256" key="6">
    <source>
        <dbReference type="ARBA" id="ARBA00022679"/>
    </source>
</evidence>
<evidence type="ECO:0000256" key="9">
    <source>
        <dbReference type="ARBA" id="ARBA00022840"/>
    </source>
</evidence>
<comment type="catalytic activity">
    <reaction evidence="1">
        <text>ATP + protein L-histidine = ADP + protein N-phospho-L-histidine.</text>
        <dbReference type="EC" id="2.7.13.3"/>
    </reaction>
</comment>
<keyword evidence="10" id="KW-0812">Transmembrane</keyword>
<organism evidence="13 14">
    <name type="scientific">Oleiphilus messinensis</name>
    <dbReference type="NCBI Taxonomy" id="141451"/>
    <lineage>
        <taxon>Bacteria</taxon>
        <taxon>Pseudomonadati</taxon>
        <taxon>Pseudomonadota</taxon>
        <taxon>Gammaproteobacteria</taxon>
        <taxon>Oceanospirillales</taxon>
        <taxon>Oleiphilaceae</taxon>
        <taxon>Oleiphilus</taxon>
    </lineage>
</organism>
<keyword evidence="8 13" id="KW-0418">Kinase</keyword>
<dbReference type="CDD" id="cd00082">
    <property type="entry name" value="HisKA"/>
    <property type="match status" value="1"/>
</dbReference>
<dbReference type="InterPro" id="IPR005467">
    <property type="entry name" value="His_kinase_dom"/>
</dbReference>
<feature type="transmembrane region" description="Helical" evidence="10">
    <location>
        <begin position="167"/>
        <end position="191"/>
    </location>
</feature>
<evidence type="ECO:0000256" key="4">
    <source>
        <dbReference type="ARBA" id="ARBA00022475"/>
    </source>
</evidence>
<evidence type="ECO:0000256" key="5">
    <source>
        <dbReference type="ARBA" id="ARBA00022553"/>
    </source>
</evidence>
<reference evidence="13 14" key="1">
    <citation type="submission" date="2017-05" db="EMBL/GenBank/DDBJ databases">
        <title>Genomic insights into alkan degradation activity of Oleiphilus messinensis.</title>
        <authorList>
            <person name="Kozyavkin S.A."/>
            <person name="Slesarev A.I."/>
            <person name="Golyshin P.N."/>
            <person name="Korzhenkov A."/>
            <person name="Golyshina O.N."/>
            <person name="Toshchakov S.V."/>
        </authorList>
    </citation>
    <scope>NUCLEOTIDE SEQUENCE [LARGE SCALE GENOMIC DNA]</scope>
    <source>
        <strain evidence="13 14">ME102</strain>
    </source>
</reference>
<dbReference type="SMART" id="SM00388">
    <property type="entry name" value="HisKA"/>
    <property type="match status" value="1"/>
</dbReference>
<dbReference type="PROSITE" id="PS50885">
    <property type="entry name" value="HAMP"/>
    <property type="match status" value="1"/>
</dbReference>
<dbReference type="InterPro" id="IPR036097">
    <property type="entry name" value="HisK_dim/P_sf"/>
</dbReference>
<keyword evidence="6" id="KW-0808">Transferase</keyword>
<evidence type="ECO:0000313" key="14">
    <source>
        <dbReference type="Proteomes" id="UP000196027"/>
    </source>
</evidence>
<dbReference type="EC" id="2.7.13.3" evidence="3"/>
<evidence type="ECO:0000256" key="1">
    <source>
        <dbReference type="ARBA" id="ARBA00000085"/>
    </source>
</evidence>
<dbReference type="InterPro" id="IPR003594">
    <property type="entry name" value="HATPase_dom"/>
</dbReference>
<keyword evidence="9" id="KW-0067">ATP-binding</keyword>
<dbReference type="SUPFAM" id="SSF158472">
    <property type="entry name" value="HAMP domain-like"/>
    <property type="match status" value="1"/>
</dbReference>
<dbReference type="InterPro" id="IPR003661">
    <property type="entry name" value="HisK_dim/P_dom"/>
</dbReference>
<feature type="domain" description="Histidine kinase" evidence="11">
    <location>
        <begin position="252"/>
        <end position="467"/>
    </location>
</feature>
<evidence type="ECO:0000256" key="2">
    <source>
        <dbReference type="ARBA" id="ARBA00004651"/>
    </source>
</evidence>
<dbReference type="AlphaFoldDB" id="A0A1Y0I458"/>
<evidence type="ECO:0000256" key="3">
    <source>
        <dbReference type="ARBA" id="ARBA00012438"/>
    </source>
</evidence>
<dbReference type="InterPro" id="IPR050980">
    <property type="entry name" value="2C_sensor_his_kinase"/>
</dbReference>
<dbReference type="KEGG" id="ome:OLMES_1206"/>
<accession>A0A1Y0I458</accession>
<evidence type="ECO:0000259" key="12">
    <source>
        <dbReference type="PROSITE" id="PS50885"/>
    </source>
</evidence>
<protein>
    <recommendedName>
        <fullName evidence="3">histidine kinase</fullName>
        <ecNumber evidence="3">2.7.13.3</ecNumber>
    </recommendedName>
</protein>
<dbReference type="Pfam" id="PF02518">
    <property type="entry name" value="HATPase_c"/>
    <property type="match status" value="1"/>
</dbReference>
<dbReference type="GO" id="GO:0005886">
    <property type="term" value="C:plasma membrane"/>
    <property type="evidence" value="ECO:0007669"/>
    <property type="project" value="UniProtKB-SubCell"/>
</dbReference>
<evidence type="ECO:0000256" key="7">
    <source>
        <dbReference type="ARBA" id="ARBA00022741"/>
    </source>
</evidence>
<dbReference type="Proteomes" id="UP000196027">
    <property type="component" value="Chromosome"/>
</dbReference>
<dbReference type="SUPFAM" id="SSF55874">
    <property type="entry name" value="ATPase domain of HSP90 chaperone/DNA topoisomerase II/histidine kinase"/>
    <property type="match status" value="1"/>
</dbReference>
<dbReference type="InterPro" id="IPR036890">
    <property type="entry name" value="HATPase_C_sf"/>
</dbReference>